<feature type="domain" description="FAD-binding" evidence="2">
    <location>
        <begin position="22"/>
        <end position="364"/>
    </location>
</feature>
<dbReference type="InterPro" id="IPR002938">
    <property type="entry name" value="FAD-bd"/>
</dbReference>
<evidence type="ECO:0000256" key="1">
    <source>
        <dbReference type="ARBA" id="ARBA00023002"/>
    </source>
</evidence>
<dbReference type="InterPro" id="IPR050631">
    <property type="entry name" value="PheA/TfdB_FAD_monoxygenase"/>
</dbReference>
<dbReference type="PRINTS" id="PR00420">
    <property type="entry name" value="RNGMNOXGNASE"/>
</dbReference>
<proteinExistence type="predicted"/>
<dbReference type="Proteomes" id="UP000307510">
    <property type="component" value="Unassembled WGS sequence"/>
</dbReference>
<dbReference type="Gene3D" id="3.40.30.120">
    <property type="match status" value="1"/>
</dbReference>
<dbReference type="SUPFAM" id="SSF51905">
    <property type="entry name" value="FAD/NAD(P)-binding domain"/>
    <property type="match status" value="1"/>
</dbReference>
<name>A0A5R8ZUD4_PSENT</name>
<dbReference type="GO" id="GO:0008688">
    <property type="term" value="F:3-(3-hydroxyphenyl)propionate hydroxylase activity"/>
    <property type="evidence" value="ECO:0007669"/>
    <property type="project" value="TreeGrafter"/>
</dbReference>
<protein>
    <submittedName>
        <fullName evidence="3">Bifunctional 3-(3-hydroxy-phenyl)propionate/3-hydroxycinnamic acid hydroxylase</fullName>
    </submittedName>
</protein>
<reference evidence="4" key="2">
    <citation type="submission" date="2019-06" db="EMBL/GenBank/DDBJ databases">
        <title>AzeR, a transcriptional regulator that responds to azelaic acid in Pseudomonas nitroreducens.</title>
        <authorList>
            <person name="Bez C."/>
            <person name="Javvadi S.G."/>
            <person name="Bertani I."/>
            <person name="Devescovi G."/>
            <person name="Studholme D.J."/>
            <person name="Geller A."/>
            <person name="Levy A."/>
            <person name="Venturi V."/>
        </authorList>
    </citation>
    <scope>NUCLEOTIDE SEQUENCE [LARGE SCALE GENOMIC DNA]</scope>
    <source>
        <strain evidence="4">DSM 9128</strain>
    </source>
</reference>
<evidence type="ECO:0000259" key="2">
    <source>
        <dbReference type="Pfam" id="PF01494"/>
    </source>
</evidence>
<accession>A0A5R8ZUD4</accession>
<dbReference type="GO" id="GO:0071949">
    <property type="term" value="F:FAD binding"/>
    <property type="evidence" value="ECO:0007669"/>
    <property type="project" value="InterPro"/>
</dbReference>
<dbReference type="Pfam" id="PF01494">
    <property type="entry name" value="FAD_binding_3"/>
    <property type="match status" value="1"/>
</dbReference>
<dbReference type="Gene3D" id="3.50.50.60">
    <property type="entry name" value="FAD/NAD(P)-binding domain"/>
    <property type="match status" value="1"/>
</dbReference>
<sequence length="552" mass="61944">MIRQCLPLEQAMQESTTTTTTCDVIIVGLGPTGAVLANLLGRYGWSVVGLERDEDLYYAPRAVHFDDEIMRIFQFAGLAGDIGRTSESFTDMEIILRPGRKPVTRSRIGSQDRRYGHPGAWWFHQPTLERHFHDGLKRYPNVTPVYGCRVTGVEQDAEGVRATAVQRDGSERVFQGRYLIGCDGGKSFVRREAGLRLESADFDEAWVVVDTKTRSGEKDALLPANHSQVCNPAQPVTYVPMAGPYYEWQFMVTGGKSEREATDPYLVRQQLRDFVDLDKIEITRIAYYKFHGLWANDWRNGRIILAGDSAHQMPPFLGQGMCSGVRDASSLCWRLDMVLRGAAREKLFDDYEAERSAHVREIINGAMFLGNVIQTRHRGVAFLRDWLLFRIAGMLPFANKAFADKANRKKPLATGFCGWGHRLSGHLALQPKVLREVEGERVLLDEALGHGFALLARRGCLDRQRAQVERLVQQVDLRVLEFSDDPAGSVLGDPTGALRDWFDAADMDFVLIRPDRYVFDAGRADQLGRVAERFLAGLSLVSQSHQPQGVAA</sequence>
<organism evidence="3 4">
    <name type="scientific">Pseudomonas nitroreducens</name>
    <dbReference type="NCBI Taxonomy" id="46680"/>
    <lineage>
        <taxon>Bacteria</taxon>
        <taxon>Pseudomonadati</taxon>
        <taxon>Pseudomonadota</taxon>
        <taxon>Gammaproteobacteria</taxon>
        <taxon>Pseudomonadales</taxon>
        <taxon>Pseudomonadaceae</taxon>
        <taxon>Pseudomonas</taxon>
    </lineage>
</organism>
<evidence type="ECO:0000313" key="3">
    <source>
        <dbReference type="EMBL" id="TLP70031.1"/>
    </source>
</evidence>
<dbReference type="AlphaFoldDB" id="A0A5R8ZUD4"/>
<dbReference type="NCBIfam" id="NF004829">
    <property type="entry name" value="PRK06183.1-3"/>
    <property type="match status" value="1"/>
</dbReference>
<dbReference type="PANTHER" id="PTHR43476:SF3">
    <property type="entry name" value="FAD-BINDING MONOOXYGENASE"/>
    <property type="match status" value="1"/>
</dbReference>
<evidence type="ECO:0000313" key="4">
    <source>
        <dbReference type="Proteomes" id="UP000307510"/>
    </source>
</evidence>
<dbReference type="InterPro" id="IPR036188">
    <property type="entry name" value="FAD/NAD-bd_sf"/>
</dbReference>
<dbReference type="EMBL" id="VASG01000009">
    <property type="protein sequence ID" value="TLP70031.1"/>
    <property type="molecule type" value="Genomic_DNA"/>
</dbReference>
<dbReference type="GO" id="GO:0019622">
    <property type="term" value="P:3-(3-hydroxy)phenylpropionate catabolic process"/>
    <property type="evidence" value="ECO:0007669"/>
    <property type="project" value="TreeGrafter"/>
</dbReference>
<keyword evidence="1" id="KW-0560">Oxidoreductase</keyword>
<reference evidence="3 4" key="1">
    <citation type="submission" date="2019-05" db="EMBL/GenBank/DDBJ databases">
        <authorList>
            <person name="Moore K."/>
            <person name="O'Neill P."/>
            <person name="Farbos A."/>
            <person name="Studholme D.J."/>
        </authorList>
    </citation>
    <scope>NUCLEOTIDE SEQUENCE [LARGE SCALE GENOMIC DNA]</scope>
    <source>
        <strain evidence="3 4">DSM 9128</strain>
    </source>
</reference>
<comment type="caution">
    <text evidence="3">The sequence shown here is derived from an EMBL/GenBank/DDBJ whole genome shotgun (WGS) entry which is preliminary data.</text>
</comment>
<dbReference type="PANTHER" id="PTHR43476">
    <property type="entry name" value="3-(3-HYDROXY-PHENYL)PROPIONATE/3-HYDROXYCINNAMIC ACID HYDROXYLASE"/>
    <property type="match status" value="1"/>
</dbReference>
<gene>
    <name evidence="3" type="ORF">FEA48_27395</name>
</gene>
<dbReference type="Gene3D" id="3.30.70.2450">
    <property type="match status" value="1"/>
</dbReference>